<accession>A0A059WEX7</accession>
<organism evidence="1 2">
    <name type="scientific">Streptomyces noursei</name>
    <name type="common">Streptomyces albulus</name>
    <dbReference type="NCBI Taxonomy" id="1971"/>
    <lineage>
        <taxon>Bacteria</taxon>
        <taxon>Bacillati</taxon>
        <taxon>Actinomycetota</taxon>
        <taxon>Actinomycetes</taxon>
        <taxon>Kitasatosporales</taxon>
        <taxon>Streptomycetaceae</taxon>
        <taxon>Streptomyces</taxon>
    </lineage>
</organism>
<evidence type="ECO:0000313" key="2">
    <source>
        <dbReference type="Proteomes" id="UP000288351"/>
    </source>
</evidence>
<gene>
    <name evidence="1" type="ORF">SALB_08492</name>
</gene>
<dbReference type="Proteomes" id="UP000288351">
    <property type="component" value="Unassembled WGS sequence"/>
</dbReference>
<dbReference type="RefSeq" id="WP_016576658.1">
    <property type="nucleotide sequence ID" value="NZ_BHXC01000007.1"/>
</dbReference>
<dbReference type="eggNOG" id="ENOG5032M22">
    <property type="taxonomic scope" value="Bacteria"/>
</dbReference>
<dbReference type="AlphaFoldDB" id="A0A059WEX7"/>
<reference evidence="1 2" key="1">
    <citation type="journal article" date="2019" name="Microbiol. Resour. Announc.">
        <title>Draft Genome Sequence of the Most Traditional epsilon-Poly-l-Lysine Producer, Streptomyces albulus NBRC14147.</title>
        <authorList>
            <person name="Yamanaka K."/>
            <person name="Hamano Y."/>
        </authorList>
    </citation>
    <scope>NUCLEOTIDE SEQUENCE [LARGE SCALE GENOMIC DNA]</scope>
    <source>
        <strain evidence="1 2">NBRC 14147</strain>
    </source>
</reference>
<sequence>MGKALHVVAGTLGAGALLLSVAGTASASGGGDRFIENVHCTPSFSLSLLFPPTDGCRSDVAIDNHKRITKVVQRAGGNINGTDVDGRRRGR</sequence>
<name>A0A059WEX7_STRNR</name>
<protein>
    <submittedName>
        <fullName evidence="1">Uncharacterized protein</fullName>
    </submittedName>
</protein>
<proteinExistence type="predicted"/>
<comment type="caution">
    <text evidence="1">The sequence shown here is derived from an EMBL/GenBank/DDBJ whole genome shotgun (WGS) entry which is preliminary data.</text>
</comment>
<evidence type="ECO:0000313" key="1">
    <source>
        <dbReference type="EMBL" id="GCB95685.1"/>
    </source>
</evidence>
<dbReference type="EMBL" id="BHXC01000007">
    <property type="protein sequence ID" value="GCB95685.1"/>
    <property type="molecule type" value="Genomic_DNA"/>
</dbReference>